<accession>M3K2Y8</accession>
<dbReference type="AlphaFoldDB" id="M3K2Y8"/>
<proteinExistence type="predicted"/>
<dbReference type="eggNOG" id="KOG1455">
    <property type="taxonomic scope" value="Eukaryota"/>
</dbReference>
<evidence type="ECO:0000259" key="1">
    <source>
        <dbReference type="Pfam" id="PF12146"/>
    </source>
</evidence>
<organism evidence="2 3">
    <name type="scientific">Candida maltosa (strain Xu316)</name>
    <name type="common">Yeast</name>
    <dbReference type="NCBI Taxonomy" id="1245528"/>
    <lineage>
        <taxon>Eukaryota</taxon>
        <taxon>Fungi</taxon>
        <taxon>Dikarya</taxon>
        <taxon>Ascomycota</taxon>
        <taxon>Saccharomycotina</taxon>
        <taxon>Pichiomycetes</taxon>
        <taxon>Debaryomycetaceae</taxon>
        <taxon>Candida/Lodderomyces clade</taxon>
        <taxon>Candida</taxon>
    </lineage>
</organism>
<reference evidence="2 3" key="1">
    <citation type="submission" date="2013-02" db="EMBL/GenBank/DDBJ databases">
        <title>Genome sequence of Candida maltosa Xu316, a potential industrial strain for xylitol and ethanol production.</title>
        <authorList>
            <person name="Yu J."/>
            <person name="Wang Q."/>
            <person name="Geng X."/>
            <person name="Bao W."/>
            <person name="He P."/>
            <person name="Cai J."/>
        </authorList>
    </citation>
    <scope>NUCLEOTIDE SEQUENCE [LARGE SCALE GENOMIC DNA]</scope>
    <source>
        <strain evidence="3">Xu316</strain>
    </source>
</reference>
<dbReference type="EMBL" id="AOGT01000565">
    <property type="protein sequence ID" value="EMG49625.1"/>
    <property type="molecule type" value="Genomic_DNA"/>
</dbReference>
<name>M3K2Y8_CANMX</name>
<protein>
    <submittedName>
        <fullName evidence="2">(Monoglyceride) lipase, putative</fullName>
    </submittedName>
</protein>
<dbReference type="PANTHER" id="PTHR11614">
    <property type="entry name" value="PHOSPHOLIPASE-RELATED"/>
    <property type="match status" value="1"/>
</dbReference>
<dbReference type="Pfam" id="PF12146">
    <property type="entry name" value="Hydrolase_4"/>
    <property type="match status" value="1"/>
</dbReference>
<dbReference type="Gene3D" id="3.40.50.1820">
    <property type="entry name" value="alpha/beta hydrolase"/>
    <property type="match status" value="1"/>
</dbReference>
<gene>
    <name evidence="2" type="ORF">G210_5568</name>
</gene>
<dbReference type="InterPro" id="IPR029058">
    <property type="entry name" value="AB_hydrolase_fold"/>
</dbReference>
<evidence type="ECO:0000313" key="2">
    <source>
        <dbReference type="EMBL" id="EMG49625.1"/>
    </source>
</evidence>
<dbReference type="HOGENOM" id="CLU_026209_5_0_1"/>
<dbReference type="InterPro" id="IPR051044">
    <property type="entry name" value="MAG_DAG_Lipase"/>
</dbReference>
<sequence length="247" mass="28221">MTSNIDVPIPYTPIGAPTVEFVEYNKANFKTVTWKVPESVPYKGKIIYVHGFAEDSTIYTEFFDNLSQAGYEVFFFDQRGAGETSPGKLVGQTNEFYVFDDLDFFVKRNLDARTDKSEKFYMLGHSMGGGIVLNYGIRGKYVDDIRGILACGPLVQLHDDSKPNIVLRGLQPVINHLLPSFTIDSKLKYDYITSSERYRNYFVKKDMKLIGSVRQFNDMFVRGEKLLDPKYAALFKNELPLLIIHFG</sequence>
<dbReference type="OrthoDB" id="10249433at2759"/>
<dbReference type="Proteomes" id="UP000011777">
    <property type="component" value="Unassembled WGS sequence"/>
</dbReference>
<dbReference type="SUPFAM" id="SSF53474">
    <property type="entry name" value="alpha/beta-Hydrolases"/>
    <property type="match status" value="1"/>
</dbReference>
<feature type="domain" description="Serine aminopeptidase S33" evidence="1">
    <location>
        <begin position="43"/>
        <end position="245"/>
    </location>
</feature>
<dbReference type="OMA" id="RQFNDMF"/>
<keyword evidence="3" id="KW-1185">Reference proteome</keyword>
<comment type="caution">
    <text evidence="2">The sequence shown here is derived from an EMBL/GenBank/DDBJ whole genome shotgun (WGS) entry which is preliminary data.</text>
</comment>
<dbReference type="STRING" id="1245528.M3K2Y8"/>
<dbReference type="InterPro" id="IPR022742">
    <property type="entry name" value="Hydrolase_4"/>
</dbReference>
<evidence type="ECO:0000313" key="3">
    <source>
        <dbReference type="Proteomes" id="UP000011777"/>
    </source>
</evidence>